<dbReference type="PANTHER" id="PTHR10707:SF10">
    <property type="entry name" value="CYTOCHROME C OXIDASE SUBUNIT 4"/>
    <property type="match status" value="1"/>
</dbReference>
<proteinExistence type="inferred from homology"/>
<evidence type="ECO:0000256" key="2">
    <source>
        <dbReference type="ARBA" id="ARBA00008135"/>
    </source>
</evidence>
<dbReference type="InterPro" id="IPR013288">
    <property type="entry name" value="Cyt_c_oxidase_su4"/>
</dbReference>
<dbReference type="Gene3D" id="1.10.442.10">
    <property type="entry name" value="Cytochrome c oxidase subunit IV"/>
    <property type="match status" value="1"/>
</dbReference>
<comment type="caution">
    <text evidence="11">The sequence shown here is derived from an EMBL/GenBank/DDBJ whole genome shotgun (WGS) entry which is preliminary data.</text>
</comment>
<comment type="subunit">
    <text evidence="10">Component of the cytochrome c oxidase (complex IV, CIV), a multisubunit enzyme composed of 14 subunits.</text>
</comment>
<name>A0ABQ9JJX8_9CUCU</name>
<comment type="function">
    <text evidence="10">Component of the cytochrome c oxidase, the last enzyme in the mitochondrial electron transport chain which drives oxidative phosphorylation.</text>
</comment>
<sequence>MGFISNRSKYWLERVGNREMVGYGLNGLPMYVDKPEFPFPALRYKEPTAEIHSLYEKQKGNWKLLTREEKKALYRSNYCQTFAEFTAPTGEWMKVVGIGLIMCCFGVWLFILQKLFVYKQELPISFKPSRVRAQMRRIIDLQVDPIMGLCSNWDYEKNDWKVKRWNTPPNPFIRCPDDDE</sequence>
<dbReference type="PRINTS" id="PR01873">
    <property type="entry name" value="CYTCOXIDASE4"/>
</dbReference>
<gene>
    <name evidence="11" type="ORF">NQ317_008165</name>
</gene>
<keyword evidence="8 10" id="KW-0496">Mitochondrion</keyword>
<evidence type="ECO:0000256" key="6">
    <source>
        <dbReference type="ARBA" id="ARBA00022989"/>
    </source>
</evidence>
<dbReference type="Proteomes" id="UP001162164">
    <property type="component" value="Unassembled WGS sequence"/>
</dbReference>
<keyword evidence="5" id="KW-0809">Transit peptide</keyword>
<accession>A0ABQ9JJX8</accession>
<evidence type="ECO:0000256" key="7">
    <source>
        <dbReference type="ARBA" id="ARBA00023002"/>
    </source>
</evidence>
<protein>
    <recommendedName>
        <fullName evidence="10">Cytochrome c oxidase subunit 4</fullName>
    </recommendedName>
</protein>
<keyword evidence="6 10" id="KW-1133">Transmembrane helix</keyword>
<feature type="transmembrane region" description="Helical" evidence="10">
    <location>
        <begin position="92"/>
        <end position="112"/>
    </location>
</feature>
<comment type="pathway">
    <text evidence="10">Energy metabolism; oxidative phosphorylation.</text>
</comment>
<comment type="subcellular location">
    <subcellularLocation>
        <location evidence="1 10">Mitochondrion inner membrane</location>
        <topology evidence="1 10">Single-pass membrane protein</topology>
    </subcellularLocation>
</comment>
<dbReference type="PANTHER" id="PTHR10707">
    <property type="entry name" value="CYTOCHROME C OXIDASE SUBUNIT IV"/>
    <property type="match status" value="1"/>
</dbReference>
<evidence type="ECO:0000256" key="3">
    <source>
        <dbReference type="ARBA" id="ARBA00022692"/>
    </source>
</evidence>
<keyword evidence="7" id="KW-0560">Oxidoreductase</keyword>
<evidence type="ECO:0000256" key="9">
    <source>
        <dbReference type="ARBA" id="ARBA00023136"/>
    </source>
</evidence>
<dbReference type="Pfam" id="PF02936">
    <property type="entry name" value="COX4"/>
    <property type="match status" value="1"/>
</dbReference>
<evidence type="ECO:0000256" key="10">
    <source>
        <dbReference type="RuleBase" id="RU367145"/>
    </source>
</evidence>
<evidence type="ECO:0000256" key="1">
    <source>
        <dbReference type="ARBA" id="ARBA00004434"/>
    </source>
</evidence>
<dbReference type="EMBL" id="JAPWTJ010000489">
    <property type="protein sequence ID" value="KAJ8977972.1"/>
    <property type="molecule type" value="Genomic_DNA"/>
</dbReference>
<keyword evidence="3 10" id="KW-0812">Transmembrane</keyword>
<dbReference type="InterPro" id="IPR004203">
    <property type="entry name" value="Cyt_c_oxidase_su4_fam"/>
</dbReference>
<keyword evidence="12" id="KW-1185">Reference proteome</keyword>
<dbReference type="SUPFAM" id="SSF81406">
    <property type="entry name" value="Mitochondrial cytochrome c oxidase subunit IV"/>
    <property type="match status" value="1"/>
</dbReference>
<keyword evidence="4 10" id="KW-0999">Mitochondrion inner membrane</keyword>
<evidence type="ECO:0000256" key="4">
    <source>
        <dbReference type="ARBA" id="ARBA00022792"/>
    </source>
</evidence>
<dbReference type="CDD" id="cd00922">
    <property type="entry name" value="Cyt_c_Oxidase_IV"/>
    <property type="match status" value="1"/>
</dbReference>
<evidence type="ECO:0000256" key="8">
    <source>
        <dbReference type="ARBA" id="ARBA00023128"/>
    </source>
</evidence>
<reference evidence="11" key="1">
    <citation type="journal article" date="2023" name="Insect Mol. Biol.">
        <title>Genome sequencing provides insights into the evolution of gene families encoding plant cell wall-degrading enzymes in longhorned beetles.</title>
        <authorList>
            <person name="Shin N.R."/>
            <person name="Okamura Y."/>
            <person name="Kirsch R."/>
            <person name="Pauchet Y."/>
        </authorList>
    </citation>
    <scope>NUCLEOTIDE SEQUENCE</scope>
    <source>
        <strain evidence="11">MMC_N1</strain>
    </source>
</reference>
<evidence type="ECO:0000256" key="5">
    <source>
        <dbReference type="ARBA" id="ARBA00022946"/>
    </source>
</evidence>
<dbReference type="InterPro" id="IPR036639">
    <property type="entry name" value="Cyt_c_oxidase_su4_sf"/>
</dbReference>
<keyword evidence="9 10" id="KW-0472">Membrane</keyword>
<evidence type="ECO:0000313" key="11">
    <source>
        <dbReference type="EMBL" id="KAJ8977972.1"/>
    </source>
</evidence>
<evidence type="ECO:0000313" key="12">
    <source>
        <dbReference type="Proteomes" id="UP001162164"/>
    </source>
</evidence>
<organism evidence="11 12">
    <name type="scientific">Molorchus minor</name>
    <dbReference type="NCBI Taxonomy" id="1323400"/>
    <lineage>
        <taxon>Eukaryota</taxon>
        <taxon>Metazoa</taxon>
        <taxon>Ecdysozoa</taxon>
        <taxon>Arthropoda</taxon>
        <taxon>Hexapoda</taxon>
        <taxon>Insecta</taxon>
        <taxon>Pterygota</taxon>
        <taxon>Neoptera</taxon>
        <taxon>Endopterygota</taxon>
        <taxon>Coleoptera</taxon>
        <taxon>Polyphaga</taxon>
        <taxon>Cucujiformia</taxon>
        <taxon>Chrysomeloidea</taxon>
        <taxon>Cerambycidae</taxon>
        <taxon>Lamiinae</taxon>
        <taxon>Monochamini</taxon>
        <taxon>Molorchus</taxon>
    </lineage>
</organism>
<comment type="similarity">
    <text evidence="2 10">Belongs to the cytochrome c oxidase IV family.</text>
</comment>